<gene>
    <name evidence="1" type="ORF">C6P46_006222</name>
</gene>
<accession>A0A9P6VYR7</accession>
<proteinExistence type="predicted"/>
<evidence type="ECO:0000313" key="1">
    <source>
        <dbReference type="EMBL" id="KAG0657755.1"/>
    </source>
</evidence>
<comment type="caution">
    <text evidence="1">The sequence shown here is derived from an EMBL/GenBank/DDBJ whole genome shotgun (WGS) entry which is preliminary data.</text>
</comment>
<dbReference type="InterPro" id="IPR032675">
    <property type="entry name" value="LRR_dom_sf"/>
</dbReference>
<evidence type="ECO:0000313" key="2">
    <source>
        <dbReference type="Proteomes" id="UP000777482"/>
    </source>
</evidence>
<dbReference type="AlphaFoldDB" id="A0A9P6VYR7"/>
<sequence>MDLLRQPSPSEPAGAPATIGILPDDVLETILARLADKVDADGRDRQKELLPLERVCKRWRPFILDVAWEIVVIRSPAGEPSNIKYLLAHPDMTERVRVIMEDTKASMRALKSVTSATGCLRSQAVLQLLGRCTRLTRLNLAFVFPEDDLLPTICTAQHAENLKSLTLMPMLRDASSLSRLLEHLAKLHNLVGLGFNWTAGDLSTWSPSSMTIERPLRLRSLGLQMVSAGEGSSARTALALRALRSILAPEALDLVKLKDWVGDPATIDVLAEFPNLRVLDVALHLPAPDVAQGLAAMRNLASLRILSVRHSLDQTELVVKSPASLRDFLACAPPNLEEIHGLSCRVFAFPADELKDFEVLEVGPNSVPLYLLVSIRIYEDETKLAQQEVETRFFMSITPLSKPTWRCVPADGAHGAKAVPESSEGGVEGTSAA</sequence>
<dbReference type="EMBL" id="PUHQ01000076">
    <property type="protein sequence ID" value="KAG0657755.1"/>
    <property type="molecule type" value="Genomic_DNA"/>
</dbReference>
<dbReference type="SUPFAM" id="SSF52047">
    <property type="entry name" value="RNI-like"/>
    <property type="match status" value="1"/>
</dbReference>
<dbReference type="Gene3D" id="3.80.10.10">
    <property type="entry name" value="Ribonuclease Inhibitor"/>
    <property type="match status" value="1"/>
</dbReference>
<evidence type="ECO:0008006" key="3">
    <source>
        <dbReference type="Google" id="ProtNLM"/>
    </source>
</evidence>
<dbReference type="InterPro" id="IPR036047">
    <property type="entry name" value="F-box-like_dom_sf"/>
</dbReference>
<dbReference type="Proteomes" id="UP000777482">
    <property type="component" value="Unassembled WGS sequence"/>
</dbReference>
<protein>
    <recommendedName>
        <fullName evidence="3">F-box domain-containing protein</fullName>
    </recommendedName>
</protein>
<dbReference type="OrthoDB" id="10370641at2759"/>
<organism evidence="1 2">
    <name type="scientific">Rhodotorula mucilaginosa</name>
    <name type="common">Yeast</name>
    <name type="synonym">Rhodotorula rubra</name>
    <dbReference type="NCBI Taxonomy" id="5537"/>
    <lineage>
        <taxon>Eukaryota</taxon>
        <taxon>Fungi</taxon>
        <taxon>Dikarya</taxon>
        <taxon>Basidiomycota</taxon>
        <taxon>Pucciniomycotina</taxon>
        <taxon>Microbotryomycetes</taxon>
        <taxon>Sporidiobolales</taxon>
        <taxon>Sporidiobolaceae</taxon>
        <taxon>Rhodotorula</taxon>
    </lineage>
</organism>
<reference evidence="1 2" key="1">
    <citation type="submission" date="2020-11" db="EMBL/GenBank/DDBJ databases">
        <title>Kefir isolates.</title>
        <authorList>
            <person name="Marcisauskas S."/>
            <person name="Kim Y."/>
            <person name="Blasche S."/>
        </authorList>
    </citation>
    <scope>NUCLEOTIDE SEQUENCE [LARGE SCALE GENOMIC DNA]</scope>
    <source>
        <strain evidence="1 2">KR</strain>
    </source>
</reference>
<keyword evidence="2" id="KW-1185">Reference proteome</keyword>
<dbReference type="SUPFAM" id="SSF81383">
    <property type="entry name" value="F-box domain"/>
    <property type="match status" value="1"/>
</dbReference>
<name>A0A9P6VYR7_RHOMI</name>